<evidence type="ECO:0008006" key="6">
    <source>
        <dbReference type="Google" id="ProtNLM"/>
    </source>
</evidence>
<comment type="caution">
    <text evidence="3">The sequence shown here is derived from an EMBL/GenBank/DDBJ whole genome shotgun (WGS) entry which is preliminary data.</text>
</comment>
<evidence type="ECO:0000313" key="5">
    <source>
        <dbReference type="Proteomes" id="UP000267408"/>
    </source>
</evidence>
<dbReference type="OrthoDB" id="3872455at2"/>
<dbReference type="Proteomes" id="UP000267408">
    <property type="component" value="Unassembled WGS sequence"/>
</dbReference>
<reference evidence="4 5" key="1">
    <citation type="submission" date="2018-11" db="EMBL/GenBank/DDBJ databases">
        <title>Sequencing the genomes of 1000 actinobacteria strains.</title>
        <authorList>
            <person name="Klenk H.-P."/>
        </authorList>
    </citation>
    <scope>NUCLEOTIDE SEQUENCE [LARGE SCALE GENOMIC DNA]</scope>
    <source>
        <strain evidence="2 5">DSM 44780</strain>
        <strain evidence="3 4">DSM 44781</strain>
    </source>
</reference>
<organism evidence="3 4">
    <name type="scientific">Kitasatospora cineracea</name>
    <dbReference type="NCBI Taxonomy" id="88074"/>
    <lineage>
        <taxon>Bacteria</taxon>
        <taxon>Bacillati</taxon>
        <taxon>Actinomycetota</taxon>
        <taxon>Actinomycetes</taxon>
        <taxon>Kitasatosporales</taxon>
        <taxon>Streptomycetaceae</taxon>
        <taxon>Kitasatospora</taxon>
    </lineage>
</organism>
<feature type="chain" id="PRO_5044596192" description="GLTT repeat-containing protein" evidence="1">
    <location>
        <begin position="26"/>
        <end position="127"/>
    </location>
</feature>
<evidence type="ECO:0000313" key="2">
    <source>
        <dbReference type="EMBL" id="ROR43782.1"/>
    </source>
</evidence>
<dbReference type="RefSeq" id="WP_123554841.1">
    <property type="nucleotide sequence ID" value="NZ_JBEYIY010000022.1"/>
</dbReference>
<dbReference type="AlphaFoldDB" id="A0A3N4RTQ5"/>
<keyword evidence="1" id="KW-0732">Signal</keyword>
<evidence type="ECO:0000256" key="1">
    <source>
        <dbReference type="SAM" id="SignalP"/>
    </source>
</evidence>
<gene>
    <name evidence="3" type="ORF">EDD38_2435</name>
    <name evidence="2" type="ORF">EDD39_1951</name>
</gene>
<dbReference type="EMBL" id="RKQG01000001">
    <property type="protein sequence ID" value="RPE34125.1"/>
    <property type="molecule type" value="Genomic_DNA"/>
</dbReference>
<dbReference type="EMBL" id="RJVJ01000001">
    <property type="protein sequence ID" value="ROR43782.1"/>
    <property type="molecule type" value="Genomic_DNA"/>
</dbReference>
<dbReference type="Proteomes" id="UP000266906">
    <property type="component" value="Unassembled WGS sequence"/>
</dbReference>
<accession>A0A3N4RTQ5</accession>
<keyword evidence="4" id="KW-1185">Reference proteome</keyword>
<accession>A0A8G1UGZ6</accession>
<evidence type="ECO:0000313" key="3">
    <source>
        <dbReference type="EMBL" id="RPE34125.1"/>
    </source>
</evidence>
<name>A0A3N4RTQ5_9ACTN</name>
<protein>
    <recommendedName>
        <fullName evidence="6">GLTT repeat-containing protein</fullName>
    </recommendedName>
</protein>
<sequence>MTRKTTGAVAALGAAVLLGGVTAQAAHAETETLGGLPVPTTHLQNTDPQQAVGSTTGALGYAVAPVKDLRLDPWAGSGADVLNNGVAVVPDNGVAPVGTAPLTAPLSGGGGAKDLPLAGPLLGALPG</sequence>
<feature type="signal peptide" evidence="1">
    <location>
        <begin position="1"/>
        <end position="25"/>
    </location>
</feature>
<proteinExistence type="predicted"/>
<evidence type="ECO:0000313" key="4">
    <source>
        <dbReference type="Proteomes" id="UP000266906"/>
    </source>
</evidence>